<dbReference type="EC" id="3.6.1.27" evidence="3 14"/>
<feature type="transmembrane region" description="Helical" evidence="14">
    <location>
        <begin position="184"/>
        <end position="205"/>
    </location>
</feature>
<dbReference type="PANTHER" id="PTHR30622">
    <property type="entry name" value="UNDECAPRENYL-DIPHOSPHATASE"/>
    <property type="match status" value="1"/>
</dbReference>
<feature type="transmembrane region" description="Helical" evidence="14">
    <location>
        <begin position="79"/>
        <end position="104"/>
    </location>
</feature>
<evidence type="ECO:0000256" key="9">
    <source>
        <dbReference type="ARBA" id="ARBA00023136"/>
    </source>
</evidence>
<evidence type="ECO:0000256" key="10">
    <source>
        <dbReference type="ARBA" id="ARBA00023251"/>
    </source>
</evidence>
<feature type="transmembrane region" description="Helical" evidence="14">
    <location>
        <begin position="217"/>
        <end position="238"/>
    </location>
</feature>
<comment type="subcellular location">
    <subcellularLocation>
        <location evidence="1 14">Cell membrane</location>
        <topology evidence="1 14">Multi-pass membrane protein</topology>
    </subcellularLocation>
</comment>
<keyword evidence="14" id="KW-0961">Cell wall biogenesis/degradation</keyword>
<dbReference type="GO" id="GO:0009252">
    <property type="term" value="P:peptidoglycan biosynthetic process"/>
    <property type="evidence" value="ECO:0007669"/>
    <property type="project" value="UniProtKB-KW"/>
</dbReference>
<dbReference type="Proteomes" id="UP000239866">
    <property type="component" value="Unassembled WGS sequence"/>
</dbReference>
<proteinExistence type="inferred from homology"/>
<comment type="similarity">
    <text evidence="2 14">Belongs to the UppP family.</text>
</comment>
<dbReference type="GO" id="GO:0050380">
    <property type="term" value="F:undecaprenyl-diphosphatase activity"/>
    <property type="evidence" value="ECO:0007669"/>
    <property type="project" value="UniProtKB-UniRule"/>
</dbReference>
<dbReference type="EMBL" id="PXNP01000104">
    <property type="protein sequence ID" value="PSF05270.1"/>
    <property type="molecule type" value="Genomic_DNA"/>
</dbReference>
<evidence type="ECO:0000313" key="15">
    <source>
        <dbReference type="EMBL" id="PSF05270.1"/>
    </source>
</evidence>
<keyword evidence="14" id="KW-0573">Peptidoglycan synthesis</keyword>
<organism evidence="15 16">
    <name type="scientific">Marinobacter fuscus</name>
    <dbReference type="NCBI Taxonomy" id="2109942"/>
    <lineage>
        <taxon>Bacteria</taxon>
        <taxon>Pseudomonadati</taxon>
        <taxon>Pseudomonadota</taxon>
        <taxon>Gammaproteobacteria</taxon>
        <taxon>Pseudomonadales</taxon>
        <taxon>Marinobacteraceae</taxon>
        <taxon>Marinobacter</taxon>
    </lineage>
</organism>
<evidence type="ECO:0000256" key="11">
    <source>
        <dbReference type="ARBA" id="ARBA00032707"/>
    </source>
</evidence>
<dbReference type="PANTHER" id="PTHR30622:SF4">
    <property type="entry name" value="UNDECAPRENYL-DIPHOSPHATASE"/>
    <property type="match status" value="1"/>
</dbReference>
<gene>
    <name evidence="14" type="primary">uppP</name>
    <name evidence="15" type="ORF">C7H09_16135</name>
</gene>
<comment type="miscellaneous">
    <text evidence="14">Bacitracin is thought to be involved in the inhibition of peptidoglycan synthesis by sequestering undecaprenyl diphosphate, thereby reducing the pool of lipid carrier available.</text>
</comment>
<dbReference type="InterPro" id="IPR003824">
    <property type="entry name" value="UppP"/>
</dbReference>
<comment type="caution">
    <text evidence="15">The sequence shown here is derived from an EMBL/GenBank/DDBJ whole genome shotgun (WGS) entry which is preliminary data.</text>
</comment>
<keyword evidence="6 14" id="KW-0812">Transmembrane</keyword>
<reference evidence="15 16" key="1">
    <citation type="submission" date="2018-03" db="EMBL/GenBank/DDBJ databases">
        <title>Marinobacter brunus sp. nov., a marine bacterium of Gamma-proteobacteria isolated from the surface seawater of the South China Sea.</title>
        <authorList>
            <person name="Cheng H."/>
            <person name="Wu Y.-H."/>
            <person name="Xamxidin M."/>
            <person name="Xu X.-W."/>
        </authorList>
    </citation>
    <scope>NUCLEOTIDE SEQUENCE [LARGE SCALE GENOMIC DNA]</scope>
    <source>
        <strain evidence="15 16">NH169-3</strain>
    </source>
</reference>
<keyword evidence="10 14" id="KW-0046">Antibiotic resistance</keyword>
<evidence type="ECO:0000256" key="14">
    <source>
        <dbReference type="HAMAP-Rule" id="MF_01006"/>
    </source>
</evidence>
<keyword evidence="16" id="KW-1185">Reference proteome</keyword>
<feature type="transmembrane region" description="Helical" evidence="14">
    <location>
        <begin position="116"/>
        <end position="134"/>
    </location>
</feature>
<dbReference type="RefSeq" id="WP_106764907.1">
    <property type="nucleotide sequence ID" value="NZ_PXNP01000104.1"/>
</dbReference>
<evidence type="ECO:0000256" key="5">
    <source>
        <dbReference type="ARBA" id="ARBA00022475"/>
    </source>
</evidence>
<keyword evidence="14" id="KW-0133">Cell shape</keyword>
<dbReference type="Pfam" id="PF02673">
    <property type="entry name" value="BacA"/>
    <property type="match status" value="1"/>
</dbReference>
<dbReference type="GO" id="GO:0046677">
    <property type="term" value="P:response to antibiotic"/>
    <property type="evidence" value="ECO:0007669"/>
    <property type="project" value="UniProtKB-UniRule"/>
</dbReference>
<sequence>MDVFQALFLGLLQGLTEFLPISSSAHLILTPAFFGWDDQGVGFDLSVHVGTLLAVVLYFRRDVFGIARDGLISIGQRKIVGQGALAWYLVIGTIPAGLAGLALLDMIDNELRGASVIFFTTLIFGLLLGLADWLPKRQRTLDSLNWKDAVIVGIAQAMALVPGTSRSGVTITAGLFLGMTRETASRFSFLLAIPIIVLASAVKLLEVATSDVIVDWNGFLIGGVTSFLMAITAIHFFLKWLNKVGMWPYVIYRIVLAGVIYAVLM</sequence>
<protein>
    <recommendedName>
        <fullName evidence="4 14">Undecaprenyl-diphosphatase</fullName>
        <ecNumber evidence="3 14">3.6.1.27</ecNumber>
    </recommendedName>
    <alternativeName>
        <fullName evidence="12 14">Bacitracin resistance protein</fullName>
    </alternativeName>
    <alternativeName>
        <fullName evidence="11 14">Undecaprenyl pyrophosphate phosphatase</fullName>
    </alternativeName>
</protein>
<keyword evidence="7 14" id="KW-0378">Hydrolase</keyword>
<dbReference type="GO" id="GO:0008360">
    <property type="term" value="P:regulation of cell shape"/>
    <property type="evidence" value="ECO:0007669"/>
    <property type="project" value="UniProtKB-KW"/>
</dbReference>
<name>A0A2T1K5D2_9GAMM</name>
<accession>A0A2T1K5D2</accession>
<evidence type="ECO:0000256" key="4">
    <source>
        <dbReference type="ARBA" id="ARBA00021581"/>
    </source>
</evidence>
<dbReference type="GO" id="GO:0071555">
    <property type="term" value="P:cell wall organization"/>
    <property type="evidence" value="ECO:0007669"/>
    <property type="project" value="UniProtKB-KW"/>
</dbReference>
<evidence type="ECO:0000256" key="3">
    <source>
        <dbReference type="ARBA" id="ARBA00012374"/>
    </source>
</evidence>
<feature type="transmembrane region" description="Helical" evidence="14">
    <location>
        <begin position="40"/>
        <end position="59"/>
    </location>
</feature>
<dbReference type="GO" id="GO:0005886">
    <property type="term" value="C:plasma membrane"/>
    <property type="evidence" value="ECO:0007669"/>
    <property type="project" value="UniProtKB-SubCell"/>
</dbReference>
<keyword evidence="9 14" id="KW-0472">Membrane</keyword>
<evidence type="ECO:0000256" key="1">
    <source>
        <dbReference type="ARBA" id="ARBA00004651"/>
    </source>
</evidence>
<comment type="function">
    <text evidence="14">Catalyzes the dephosphorylation of undecaprenyl diphosphate (UPP). Confers resistance to bacitracin.</text>
</comment>
<evidence type="ECO:0000256" key="7">
    <source>
        <dbReference type="ARBA" id="ARBA00022801"/>
    </source>
</evidence>
<dbReference type="HAMAP" id="MF_01006">
    <property type="entry name" value="Undec_diphosphatase"/>
    <property type="match status" value="1"/>
</dbReference>
<feature type="transmembrane region" description="Helical" evidence="14">
    <location>
        <begin position="244"/>
        <end position="264"/>
    </location>
</feature>
<keyword evidence="8 14" id="KW-1133">Transmembrane helix</keyword>
<comment type="catalytic activity">
    <reaction evidence="13 14">
        <text>di-trans,octa-cis-undecaprenyl diphosphate + H2O = di-trans,octa-cis-undecaprenyl phosphate + phosphate + H(+)</text>
        <dbReference type="Rhea" id="RHEA:28094"/>
        <dbReference type="ChEBI" id="CHEBI:15377"/>
        <dbReference type="ChEBI" id="CHEBI:15378"/>
        <dbReference type="ChEBI" id="CHEBI:43474"/>
        <dbReference type="ChEBI" id="CHEBI:58405"/>
        <dbReference type="ChEBI" id="CHEBI:60392"/>
        <dbReference type="EC" id="3.6.1.27"/>
    </reaction>
</comment>
<evidence type="ECO:0000256" key="12">
    <source>
        <dbReference type="ARBA" id="ARBA00032932"/>
    </source>
</evidence>
<evidence type="ECO:0000313" key="16">
    <source>
        <dbReference type="Proteomes" id="UP000239866"/>
    </source>
</evidence>
<dbReference type="AlphaFoldDB" id="A0A2T1K5D2"/>
<evidence type="ECO:0000256" key="2">
    <source>
        <dbReference type="ARBA" id="ARBA00010621"/>
    </source>
</evidence>
<evidence type="ECO:0000256" key="8">
    <source>
        <dbReference type="ARBA" id="ARBA00022989"/>
    </source>
</evidence>
<dbReference type="NCBIfam" id="NF001393">
    <property type="entry name" value="PRK00281.2-4"/>
    <property type="match status" value="1"/>
</dbReference>
<evidence type="ECO:0000256" key="13">
    <source>
        <dbReference type="ARBA" id="ARBA00047594"/>
    </source>
</evidence>
<keyword evidence="5 14" id="KW-1003">Cell membrane</keyword>
<dbReference type="NCBIfam" id="TIGR00753">
    <property type="entry name" value="undec_PP_bacA"/>
    <property type="match status" value="1"/>
</dbReference>
<dbReference type="OrthoDB" id="9808289at2"/>
<evidence type="ECO:0000256" key="6">
    <source>
        <dbReference type="ARBA" id="ARBA00022692"/>
    </source>
</evidence>